<dbReference type="PhylomeDB" id="A7RIC5"/>
<evidence type="ECO:0000256" key="3">
    <source>
        <dbReference type="ARBA" id="ARBA00023273"/>
    </source>
</evidence>
<dbReference type="SMART" id="SM00228">
    <property type="entry name" value="PDZ"/>
    <property type="match status" value="1"/>
</dbReference>
<comment type="subcellular location">
    <subcellularLocation>
        <location evidence="1">Cell projection</location>
    </subcellularLocation>
</comment>
<proteinExistence type="predicted"/>
<dbReference type="SUPFAM" id="SSF50156">
    <property type="entry name" value="PDZ domain-like"/>
    <property type="match status" value="1"/>
</dbReference>
<feature type="non-terminal residue" evidence="5">
    <location>
        <position position="1"/>
    </location>
</feature>
<keyword evidence="6" id="KW-1185">Reference proteome</keyword>
<name>A7RIC5_NEMVE</name>
<dbReference type="PANTHER" id="PTHR23116">
    <property type="entry name" value="PDZ DOMAIN CONTAINING WHIRLIN AND HARMONIN-RELATED"/>
    <property type="match status" value="1"/>
</dbReference>
<sequence length="73" mass="7931">SMFKVVTLVKTDPDQVLGFSIRGGREHGCGVYISQVDSDSQAEKQGLHLGDQIIEVNGIDFEQIAQNSAINLL</sequence>
<dbReference type="PANTHER" id="PTHR23116:SF29">
    <property type="entry name" value="PDZ DOMAIN-CONTAINING PROTEIN 7"/>
    <property type="match status" value="1"/>
</dbReference>
<dbReference type="Proteomes" id="UP000001593">
    <property type="component" value="Unassembled WGS sequence"/>
</dbReference>
<dbReference type="InParanoid" id="A7RIC5"/>
<dbReference type="EMBL" id="DS469512">
    <property type="protein sequence ID" value="EDO48681.1"/>
    <property type="molecule type" value="Genomic_DNA"/>
</dbReference>
<dbReference type="eggNOG" id="KOG3528">
    <property type="taxonomic scope" value="Eukaryota"/>
</dbReference>
<dbReference type="InterPro" id="IPR001478">
    <property type="entry name" value="PDZ"/>
</dbReference>
<evidence type="ECO:0000256" key="1">
    <source>
        <dbReference type="ARBA" id="ARBA00004316"/>
    </source>
</evidence>
<dbReference type="Pfam" id="PF00595">
    <property type="entry name" value="PDZ"/>
    <property type="match status" value="1"/>
</dbReference>
<evidence type="ECO:0000256" key="2">
    <source>
        <dbReference type="ARBA" id="ARBA00022737"/>
    </source>
</evidence>
<gene>
    <name evidence="5" type="ORF">NEMVEDRAFT_v1g43303</name>
</gene>
<dbReference type="GO" id="GO:0042995">
    <property type="term" value="C:cell projection"/>
    <property type="evidence" value="ECO:0007669"/>
    <property type="project" value="UniProtKB-SubCell"/>
</dbReference>
<dbReference type="PROSITE" id="PS50106">
    <property type="entry name" value="PDZ"/>
    <property type="match status" value="1"/>
</dbReference>
<feature type="non-terminal residue" evidence="5">
    <location>
        <position position="73"/>
    </location>
</feature>
<dbReference type="InterPro" id="IPR051844">
    <property type="entry name" value="USH2_Complex_Protein"/>
</dbReference>
<dbReference type="OMA" id="MFKVVTL"/>
<protein>
    <recommendedName>
        <fullName evidence="4">PDZ domain-containing protein</fullName>
    </recommendedName>
</protein>
<dbReference type="InterPro" id="IPR036034">
    <property type="entry name" value="PDZ_sf"/>
</dbReference>
<evidence type="ECO:0000313" key="5">
    <source>
        <dbReference type="EMBL" id="EDO48681.1"/>
    </source>
</evidence>
<feature type="domain" description="PDZ" evidence="4">
    <location>
        <begin position="5"/>
        <end position="73"/>
    </location>
</feature>
<keyword evidence="2" id="KW-0677">Repeat</keyword>
<keyword evidence="3" id="KW-0966">Cell projection</keyword>
<organism evidence="5 6">
    <name type="scientific">Nematostella vectensis</name>
    <name type="common">Starlet sea anemone</name>
    <dbReference type="NCBI Taxonomy" id="45351"/>
    <lineage>
        <taxon>Eukaryota</taxon>
        <taxon>Metazoa</taxon>
        <taxon>Cnidaria</taxon>
        <taxon>Anthozoa</taxon>
        <taxon>Hexacorallia</taxon>
        <taxon>Actiniaria</taxon>
        <taxon>Edwardsiidae</taxon>
        <taxon>Nematostella</taxon>
    </lineage>
</organism>
<accession>A7RIC5</accession>
<dbReference type="Gene3D" id="2.30.42.10">
    <property type="match status" value="1"/>
</dbReference>
<dbReference type="HOGENOM" id="CLU_2712057_0_0_1"/>
<reference evidence="5 6" key="1">
    <citation type="journal article" date="2007" name="Science">
        <title>Sea anemone genome reveals ancestral eumetazoan gene repertoire and genomic organization.</title>
        <authorList>
            <person name="Putnam N.H."/>
            <person name="Srivastava M."/>
            <person name="Hellsten U."/>
            <person name="Dirks B."/>
            <person name="Chapman J."/>
            <person name="Salamov A."/>
            <person name="Terry A."/>
            <person name="Shapiro H."/>
            <person name="Lindquist E."/>
            <person name="Kapitonov V.V."/>
            <person name="Jurka J."/>
            <person name="Genikhovich G."/>
            <person name="Grigoriev I.V."/>
            <person name="Lucas S.M."/>
            <person name="Steele R.E."/>
            <person name="Finnerty J.R."/>
            <person name="Technau U."/>
            <person name="Martindale M.Q."/>
            <person name="Rokhsar D.S."/>
        </authorList>
    </citation>
    <scope>NUCLEOTIDE SEQUENCE [LARGE SCALE GENOMIC DNA]</scope>
    <source>
        <strain evidence="6">CH2 X CH6</strain>
    </source>
</reference>
<dbReference type="AlphaFoldDB" id="A7RIC5"/>
<evidence type="ECO:0000259" key="4">
    <source>
        <dbReference type="PROSITE" id="PS50106"/>
    </source>
</evidence>
<evidence type="ECO:0000313" key="6">
    <source>
        <dbReference type="Proteomes" id="UP000001593"/>
    </source>
</evidence>
<dbReference type="STRING" id="45351.A7RIC5"/>